<gene>
    <name evidence="4" type="ORF">AD928_04030</name>
</gene>
<dbReference type="NCBIfam" id="TIGR03862">
    <property type="entry name" value="flavo_PP4765"/>
    <property type="match status" value="1"/>
</dbReference>
<dbReference type="InterPro" id="IPR055178">
    <property type="entry name" value="RsdA/BaiN/AoA(So)-like_dom"/>
</dbReference>
<evidence type="ECO:0000313" key="4">
    <source>
        <dbReference type="EMBL" id="KXU97010.1"/>
    </source>
</evidence>
<dbReference type="InterPro" id="IPR036188">
    <property type="entry name" value="FAD/NAD-bd_sf"/>
</dbReference>
<dbReference type="InterPro" id="IPR004792">
    <property type="entry name" value="BaiN-like"/>
</dbReference>
<evidence type="ECO:0000313" key="5">
    <source>
        <dbReference type="Proteomes" id="UP000075473"/>
    </source>
</evidence>
<dbReference type="EMBL" id="LHZA01000123">
    <property type="protein sequence ID" value="KXU97010.1"/>
    <property type="molecule type" value="Genomic_DNA"/>
</dbReference>
<protein>
    <submittedName>
        <fullName evidence="4">NAD(FAD)-utilizing dehydrogenase</fullName>
    </submittedName>
</protein>
<dbReference type="PATRIC" id="fig|178900.5.peg.2158"/>
<feature type="domain" description="RsdA/BaiN/AoA(So)-like Rossmann fold-like" evidence="2">
    <location>
        <begin position="6"/>
        <end position="144"/>
    </location>
</feature>
<comment type="caution">
    <text evidence="4">The sequence shown here is derived from an EMBL/GenBank/DDBJ whole genome shotgun (WGS) entry which is preliminary data.</text>
</comment>
<evidence type="ECO:0000259" key="2">
    <source>
        <dbReference type="Pfam" id="PF03486"/>
    </source>
</evidence>
<dbReference type="Proteomes" id="UP000075473">
    <property type="component" value="Unassembled WGS sequence"/>
</dbReference>
<evidence type="ECO:0000256" key="1">
    <source>
        <dbReference type="SAM" id="MobiDB-lite"/>
    </source>
</evidence>
<dbReference type="Pfam" id="PF22780">
    <property type="entry name" value="HI0933_like_1st"/>
    <property type="match status" value="1"/>
</dbReference>
<proteinExistence type="predicted"/>
<feature type="region of interest" description="Disordered" evidence="1">
    <location>
        <begin position="146"/>
        <end position="202"/>
    </location>
</feature>
<dbReference type="InterPro" id="IPR022460">
    <property type="entry name" value="Flavoprotein_PP4765"/>
</dbReference>
<dbReference type="PANTHER" id="PTHR42887:SF1">
    <property type="entry name" value="BLR3961 PROTEIN"/>
    <property type="match status" value="1"/>
</dbReference>
<sequence length="463" mass="49120">MTNPFRVVVIGGGPAGLAAAEVLSAAGCVVQVVESMPSLGRKLLMAGRGGLNITHSEPPEKFLPRYAEAAPWLAPFLQAWTTEQIRQWMDGLGQESFVGSSGRIFPRAMKASPLLRAWLARLREQGVTLHTRTRWTGWDAAGHLTFSQPHTNVQPQSGTAVPGPGPGPGPQTPQGMATSATLGRTEKSRTSPQAGPLQEPDVPLFSQPDAVILALGGASWPRLGSDGGWASLLEQRGVAVSALRPANCGFQVAWSEAVRERFAGTPLKPVALTFGSRTVRGELVVTDSGLEGGALYALSAPLREHLAQHGTVDLMCDLRPDLSVEDLTKRLAAVRPRESLSNKLRKALRLPPVAVALLREAGPVPTSTAALAARLKALPVRLTAPEPLARAISTAGGIEQSACDERLMLRALPGVFVAGEMLNWEAPTGGYLLHACLATGRGAAEGALAWLRDTHPERYRMPL</sequence>
<name>A0A149QI79_9PROT</name>
<dbReference type="InterPro" id="IPR057661">
    <property type="entry name" value="RsdA/BaiN/AoA(So)_Rossmann"/>
</dbReference>
<dbReference type="RefSeq" id="WP_062248473.1">
    <property type="nucleotide sequence ID" value="NZ_LHZA01000123.1"/>
</dbReference>
<dbReference type="SUPFAM" id="SSF160996">
    <property type="entry name" value="HI0933 insert domain-like"/>
    <property type="match status" value="1"/>
</dbReference>
<dbReference type="PRINTS" id="PR00368">
    <property type="entry name" value="FADPNR"/>
</dbReference>
<dbReference type="Pfam" id="PF03486">
    <property type="entry name" value="HI0933_like"/>
    <property type="match status" value="2"/>
</dbReference>
<feature type="domain" description="RsdA/BaiN/AoA(So)-like Rossmann fold-like" evidence="2">
    <location>
        <begin position="208"/>
        <end position="445"/>
    </location>
</feature>
<feature type="domain" description="RsdA/BaiN/AoA(So)-like insert" evidence="3">
    <location>
        <begin position="244"/>
        <end position="393"/>
    </location>
</feature>
<dbReference type="SUPFAM" id="SSF51905">
    <property type="entry name" value="FAD/NAD(P)-binding domain"/>
    <property type="match status" value="1"/>
</dbReference>
<accession>A0A149QI79</accession>
<reference evidence="4 5" key="1">
    <citation type="submission" date="2015-06" db="EMBL/GenBank/DDBJ databases">
        <title>Improved classification and identification of acetic acid bacteria using matrix-assisted laser desorption/ionization time-of-flight mass spectrometry; Gluconobacter nephelii and Gluconobacter uchimurae are later heterotypic synonyms of Gluconobacter japonicus and Gluconobacter oxydans, respectively.</title>
        <authorList>
            <person name="Li L."/>
            <person name="Cleenwerck I."/>
            <person name="De Vuyst L."/>
            <person name="Vandamme P."/>
        </authorList>
    </citation>
    <scope>NUCLEOTIDE SEQUENCE [LARGE SCALE GENOMIC DNA]</scope>
    <source>
        <strain evidence="4 5">LMG 1625</strain>
    </source>
</reference>
<evidence type="ECO:0000259" key="3">
    <source>
        <dbReference type="Pfam" id="PF22780"/>
    </source>
</evidence>
<organism evidence="4 5">
    <name type="scientific">Acetobacter cerevisiae</name>
    <dbReference type="NCBI Taxonomy" id="178900"/>
    <lineage>
        <taxon>Bacteria</taxon>
        <taxon>Pseudomonadati</taxon>
        <taxon>Pseudomonadota</taxon>
        <taxon>Alphaproteobacteria</taxon>
        <taxon>Acetobacterales</taxon>
        <taxon>Acetobacteraceae</taxon>
        <taxon>Acetobacter</taxon>
    </lineage>
</organism>
<dbReference type="Gene3D" id="3.50.50.60">
    <property type="entry name" value="FAD/NAD(P)-binding domain"/>
    <property type="match status" value="3"/>
</dbReference>
<dbReference type="AlphaFoldDB" id="A0A149QI79"/>
<feature type="compositionally biased region" description="Polar residues" evidence="1">
    <location>
        <begin position="146"/>
        <end position="159"/>
    </location>
</feature>
<dbReference type="PANTHER" id="PTHR42887">
    <property type="entry name" value="OS12G0638800 PROTEIN"/>
    <property type="match status" value="1"/>
</dbReference>